<gene>
    <name evidence="1" type="ORF">EG359_17285</name>
    <name evidence="2" type="ORF">SAMN05421768_103656</name>
</gene>
<reference evidence="1 4" key="2">
    <citation type="submission" date="2018-11" db="EMBL/GenBank/DDBJ databases">
        <title>Proposal to divide the Flavobacteriaceae and reorganize its genera based on Amino Acid Identity values calculated from whole genome sequences.</title>
        <authorList>
            <person name="Nicholson A.C."/>
            <person name="Gulvik C.A."/>
            <person name="Whitney A.M."/>
            <person name="Humrighouse B.W."/>
            <person name="Bell M."/>
            <person name="Holmes B."/>
            <person name="Steigerwalt A.G."/>
            <person name="Villarma A."/>
            <person name="Sheth M."/>
            <person name="Batra D."/>
            <person name="Pryor J."/>
            <person name="Bernardet J.-F."/>
            <person name="Hugo C."/>
            <person name="Kampfer P."/>
            <person name="Newman J."/>
            <person name="McQuiston J.R."/>
        </authorList>
    </citation>
    <scope>NUCLEOTIDE SEQUENCE [LARGE SCALE GENOMIC DNA]</scope>
    <source>
        <strain evidence="1 4">DSM 16927</strain>
    </source>
</reference>
<accession>A0A1N7IB07</accession>
<proteinExistence type="predicted"/>
<reference evidence="2 3" key="1">
    <citation type="submission" date="2017-01" db="EMBL/GenBank/DDBJ databases">
        <authorList>
            <person name="Mah S.A."/>
            <person name="Swanson W.J."/>
            <person name="Moy G.W."/>
            <person name="Vacquier V.D."/>
        </authorList>
    </citation>
    <scope>NUCLEOTIDE SEQUENCE [LARGE SCALE GENOMIC DNA]</scope>
    <source>
        <strain evidence="2 3">DSM 16927</strain>
    </source>
</reference>
<evidence type="ECO:0000313" key="2">
    <source>
        <dbReference type="EMBL" id="SIS34233.1"/>
    </source>
</evidence>
<evidence type="ECO:0000313" key="3">
    <source>
        <dbReference type="Proteomes" id="UP000186106"/>
    </source>
</evidence>
<dbReference type="STRING" id="112234.SAMN05421768_103656"/>
<dbReference type="RefSeq" id="WP_076353327.1">
    <property type="nucleotide sequence ID" value="NZ_CP033926.1"/>
</dbReference>
<evidence type="ECO:0000313" key="4">
    <source>
        <dbReference type="Proteomes" id="UP000279541"/>
    </source>
</evidence>
<dbReference type="EMBL" id="CP033926">
    <property type="protein sequence ID" value="AZB01257.1"/>
    <property type="molecule type" value="Genomic_DNA"/>
</dbReference>
<sequence>MKTFPANIRVRGFTAQDNANRYKLHRQIRKKDVNCKIFAKSRTITIPLGEENINPLLMELVNKYGYKIQVEAFTINNNGINRNN</sequence>
<organism evidence="2 3">
    <name type="scientific">Chryseobacterium joostei</name>
    <dbReference type="NCBI Taxonomy" id="112234"/>
    <lineage>
        <taxon>Bacteria</taxon>
        <taxon>Pseudomonadati</taxon>
        <taxon>Bacteroidota</taxon>
        <taxon>Flavobacteriia</taxon>
        <taxon>Flavobacteriales</taxon>
        <taxon>Weeksellaceae</taxon>
        <taxon>Chryseobacterium group</taxon>
        <taxon>Chryseobacterium</taxon>
    </lineage>
</organism>
<keyword evidence="4" id="KW-1185">Reference proteome</keyword>
<evidence type="ECO:0000313" key="1">
    <source>
        <dbReference type="EMBL" id="AZB01257.1"/>
    </source>
</evidence>
<dbReference type="OrthoDB" id="9934025at2"/>
<name>A0A1N7IB07_9FLAO</name>
<dbReference type="KEGG" id="cjt:EG359_17285"/>
<dbReference type="Proteomes" id="UP000186106">
    <property type="component" value="Unassembled WGS sequence"/>
</dbReference>
<dbReference type="Proteomes" id="UP000279541">
    <property type="component" value="Chromosome"/>
</dbReference>
<dbReference type="AlphaFoldDB" id="A0A1N7IB07"/>
<protein>
    <submittedName>
        <fullName evidence="2">Uncharacterized protein</fullName>
    </submittedName>
</protein>
<dbReference type="EMBL" id="FTNZ01000003">
    <property type="protein sequence ID" value="SIS34233.1"/>
    <property type="molecule type" value="Genomic_DNA"/>
</dbReference>